<keyword evidence="3" id="KW-0813">Transport</keyword>
<organism evidence="9 10">
    <name type="scientific">Inquilinus ginsengisoli</name>
    <dbReference type="NCBI Taxonomy" id="363840"/>
    <lineage>
        <taxon>Bacteria</taxon>
        <taxon>Pseudomonadati</taxon>
        <taxon>Pseudomonadota</taxon>
        <taxon>Alphaproteobacteria</taxon>
        <taxon>Rhodospirillales</taxon>
        <taxon>Rhodospirillaceae</taxon>
        <taxon>Inquilinus</taxon>
    </lineage>
</organism>
<protein>
    <submittedName>
        <fullName evidence="9">Polar amino acid transport system ATP-binding protein</fullName>
    </submittedName>
</protein>
<dbReference type="RefSeq" id="WP_309802061.1">
    <property type="nucleotide sequence ID" value="NZ_JAVDPW010000020.1"/>
</dbReference>
<keyword evidence="6 9" id="KW-0067">ATP-binding</keyword>
<dbReference type="SUPFAM" id="SSF52540">
    <property type="entry name" value="P-loop containing nucleoside triphosphate hydrolases"/>
    <property type="match status" value="1"/>
</dbReference>
<keyword evidence="7" id="KW-0472">Membrane</keyword>
<evidence type="ECO:0000313" key="9">
    <source>
        <dbReference type="EMBL" id="MDR6294506.1"/>
    </source>
</evidence>
<dbReference type="InterPro" id="IPR030679">
    <property type="entry name" value="ABC_ATPase_HisP-typ"/>
</dbReference>
<evidence type="ECO:0000256" key="1">
    <source>
        <dbReference type="ARBA" id="ARBA00004202"/>
    </source>
</evidence>
<keyword evidence="5" id="KW-0547">Nucleotide-binding</keyword>
<dbReference type="SMART" id="SM00382">
    <property type="entry name" value="AAA"/>
    <property type="match status" value="1"/>
</dbReference>
<dbReference type="Pfam" id="PF00005">
    <property type="entry name" value="ABC_tran"/>
    <property type="match status" value="1"/>
</dbReference>
<evidence type="ECO:0000256" key="4">
    <source>
        <dbReference type="ARBA" id="ARBA00022475"/>
    </source>
</evidence>
<evidence type="ECO:0000256" key="2">
    <source>
        <dbReference type="ARBA" id="ARBA00005417"/>
    </source>
</evidence>
<evidence type="ECO:0000256" key="6">
    <source>
        <dbReference type="ARBA" id="ARBA00022840"/>
    </source>
</evidence>
<name>A0ABU1K0X2_9PROT</name>
<proteinExistence type="inferred from homology"/>
<keyword evidence="10" id="KW-1185">Reference proteome</keyword>
<comment type="subcellular location">
    <subcellularLocation>
        <location evidence="1">Cell membrane</location>
        <topology evidence="1">Peripheral membrane protein</topology>
    </subcellularLocation>
</comment>
<evidence type="ECO:0000256" key="7">
    <source>
        <dbReference type="ARBA" id="ARBA00023136"/>
    </source>
</evidence>
<dbReference type="PANTHER" id="PTHR43166:SF35">
    <property type="entry name" value="L-CYSTINE IMPORT ATP-BINDING PROTEIN TCYN"/>
    <property type="match status" value="1"/>
</dbReference>
<evidence type="ECO:0000256" key="5">
    <source>
        <dbReference type="ARBA" id="ARBA00022741"/>
    </source>
</evidence>
<feature type="domain" description="ABC transporter" evidence="8">
    <location>
        <begin position="7"/>
        <end position="252"/>
    </location>
</feature>
<evidence type="ECO:0000256" key="3">
    <source>
        <dbReference type="ARBA" id="ARBA00022448"/>
    </source>
</evidence>
<dbReference type="PROSITE" id="PS50893">
    <property type="entry name" value="ABC_TRANSPORTER_2"/>
    <property type="match status" value="1"/>
</dbReference>
<dbReference type="PIRSF" id="PIRSF039085">
    <property type="entry name" value="ABC_ATPase_HisP"/>
    <property type="match status" value="1"/>
</dbReference>
<accession>A0ABU1K0X2</accession>
<dbReference type="EMBL" id="JAVDPW010000020">
    <property type="protein sequence ID" value="MDR6294506.1"/>
    <property type="molecule type" value="Genomic_DNA"/>
</dbReference>
<gene>
    <name evidence="9" type="ORF">E9232_007060</name>
</gene>
<sequence length="274" mass="29545">MSTAPALNVSALTKRFPGATALDDVYLDIAEGEIVALIGPSGCGKSTLLRCLTWLEQPDDGFIAVAGRPFGREIGRDGTIRRQTRREIDALRPKIGLVFQQLNLWPHMTALENVVRPQMVVLGRPRAEATRRAEELLGQLGLADRAGRHPHALSGGQRQRVAIARALAMEPALMLFDEPTSALDPELVGEVLGVLRALAAGGMTMLVVTHEIGFAANVADRIAFMDRGRIIEEGPARDLIAAPKSPRLRSFLDLVLSHRLPGAAAPDPAILKTE</sequence>
<dbReference type="InterPro" id="IPR017871">
    <property type="entry name" value="ABC_transporter-like_CS"/>
</dbReference>
<dbReference type="Gene3D" id="3.40.50.300">
    <property type="entry name" value="P-loop containing nucleotide triphosphate hydrolases"/>
    <property type="match status" value="1"/>
</dbReference>
<keyword evidence="4" id="KW-1003">Cell membrane</keyword>
<evidence type="ECO:0000313" key="10">
    <source>
        <dbReference type="Proteomes" id="UP001262410"/>
    </source>
</evidence>
<dbReference type="PANTHER" id="PTHR43166">
    <property type="entry name" value="AMINO ACID IMPORT ATP-BINDING PROTEIN"/>
    <property type="match status" value="1"/>
</dbReference>
<dbReference type="GO" id="GO:0005524">
    <property type="term" value="F:ATP binding"/>
    <property type="evidence" value="ECO:0007669"/>
    <property type="project" value="UniProtKB-KW"/>
</dbReference>
<comment type="similarity">
    <text evidence="2">Belongs to the ABC transporter superfamily.</text>
</comment>
<dbReference type="InterPro" id="IPR003439">
    <property type="entry name" value="ABC_transporter-like_ATP-bd"/>
</dbReference>
<comment type="caution">
    <text evidence="9">The sequence shown here is derived from an EMBL/GenBank/DDBJ whole genome shotgun (WGS) entry which is preliminary data.</text>
</comment>
<dbReference type="InterPro" id="IPR050086">
    <property type="entry name" value="MetN_ABC_transporter-like"/>
</dbReference>
<reference evidence="9 10" key="1">
    <citation type="submission" date="2023-07" db="EMBL/GenBank/DDBJ databases">
        <title>Sorghum-associated microbial communities from plants grown in Nebraska, USA.</title>
        <authorList>
            <person name="Schachtman D."/>
        </authorList>
    </citation>
    <scope>NUCLEOTIDE SEQUENCE [LARGE SCALE GENOMIC DNA]</scope>
    <source>
        <strain evidence="9 10">584</strain>
    </source>
</reference>
<dbReference type="PROSITE" id="PS00211">
    <property type="entry name" value="ABC_TRANSPORTER_1"/>
    <property type="match status" value="1"/>
</dbReference>
<dbReference type="InterPro" id="IPR003593">
    <property type="entry name" value="AAA+_ATPase"/>
</dbReference>
<evidence type="ECO:0000259" key="8">
    <source>
        <dbReference type="PROSITE" id="PS50893"/>
    </source>
</evidence>
<dbReference type="Proteomes" id="UP001262410">
    <property type="component" value="Unassembled WGS sequence"/>
</dbReference>
<dbReference type="InterPro" id="IPR027417">
    <property type="entry name" value="P-loop_NTPase"/>
</dbReference>